<sequence length="140" mass="16690">MKFSFLWALYRQNKGKAIRKGCWFLLPSLVNLFCFLNFHYQLIQWQVNPKSSVGKLISGPHFWWVILFDCIPFLLLATVRQKYLLQLLKIWLFVAVCVFLINAWFWASYPYSTILLFALSLASLKQEQNQLMNTYIRPRC</sequence>
<keyword evidence="3" id="KW-1185">Reference proteome</keyword>
<feature type="transmembrane region" description="Helical" evidence="1">
    <location>
        <begin position="21"/>
        <end position="42"/>
    </location>
</feature>
<accession>A0A829HD29</accession>
<dbReference type="EMBL" id="ATGG01000025">
    <property type="protein sequence ID" value="EPF75492.1"/>
    <property type="molecule type" value="Genomic_DNA"/>
</dbReference>
<comment type="caution">
    <text evidence="2">The sequence shown here is derived from an EMBL/GenBank/DDBJ whole genome shotgun (WGS) entry which is preliminary data.</text>
</comment>
<keyword evidence="1" id="KW-1133">Transmembrane helix</keyword>
<dbReference type="RefSeq" id="WP_016660489.1">
    <property type="nucleotide sequence ID" value="NZ_ASQH01000017.1"/>
</dbReference>
<evidence type="ECO:0000313" key="2">
    <source>
        <dbReference type="EMBL" id="EPF75492.1"/>
    </source>
</evidence>
<evidence type="ECO:0000313" key="3">
    <source>
        <dbReference type="Proteomes" id="UP000014523"/>
    </source>
</evidence>
<feature type="transmembrane region" description="Helical" evidence="1">
    <location>
        <begin position="62"/>
        <end position="79"/>
    </location>
</feature>
<reference evidence="2 3" key="1">
    <citation type="submission" date="2013-06" db="EMBL/GenBank/DDBJ databases">
        <title>The Genome Sequence of Acinetobacter gyllenbergii CIP 110306.</title>
        <authorList>
            <consortium name="The Broad Institute Genome Sequencing Platform"/>
            <consortium name="The Broad Institute Genome Sequencing Center for Infectious Disease"/>
            <person name="Cerqueira G."/>
            <person name="Feldgarden M."/>
            <person name="Courvalin P."/>
            <person name="Perichon B."/>
            <person name="Grillot-Courvalin C."/>
            <person name="Clermont D."/>
            <person name="Rocha E."/>
            <person name="Yoon E.-J."/>
            <person name="Nemec A."/>
            <person name="Young S.K."/>
            <person name="Zeng Q."/>
            <person name="Gargeya S."/>
            <person name="Fitzgerald M."/>
            <person name="Abouelleil A."/>
            <person name="Alvarado L."/>
            <person name="Berlin A.M."/>
            <person name="Chapman S.B."/>
            <person name="Dewar J."/>
            <person name="Goldberg J."/>
            <person name="Griggs A."/>
            <person name="Gujja S."/>
            <person name="Hansen M."/>
            <person name="Howarth C."/>
            <person name="Imamovic A."/>
            <person name="Larimer J."/>
            <person name="McCowan C."/>
            <person name="Murphy C."/>
            <person name="Pearson M."/>
            <person name="Priest M."/>
            <person name="Roberts A."/>
            <person name="Saif S."/>
            <person name="Shea T."/>
            <person name="Sykes S."/>
            <person name="Wortman J."/>
            <person name="Nusbaum C."/>
            <person name="Birren B."/>
        </authorList>
    </citation>
    <scope>NUCLEOTIDE SEQUENCE [LARGE SCALE GENOMIC DNA]</scope>
    <source>
        <strain evidence="2 3">CIP 110306</strain>
    </source>
</reference>
<keyword evidence="1" id="KW-0472">Membrane</keyword>
<organism evidence="2 3">
    <name type="scientific">Acinetobacter gyllenbergii CIP 110306 = MTCC 11365</name>
    <dbReference type="NCBI Taxonomy" id="1217657"/>
    <lineage>
        <taxon>Bacteria</taxon>
        <taxon>Pseudomonadati</taxon>
        <taxon>Pseudomonadota</taxon>
        <taxon>Gammaproteobacteria</taxon>
        <taxon>Moraxellales</taxon>
        <taxon>Moraxellaceae</taxon>
        <taxon>Acinetobacter</taxon>
    </lineage>
</organism>
<proteinExistence type="predicted"/>
<gene>
    <name evidence="2" type="ORF">F957_03053</name>
</gene>
<feature type="transmembrane region" description="Helical" evidence="1">
    <location>
        <begin position="91"/>
        <end position="109"/>
    </location>
</feature>
<dbReference type="Proteomes" id="UP000014523">
    <property type="component" value="Unassembled WGS sequence"/>
</dbReference>
<keyword evidence="1" id="KW-0812">Transmembrane</keyword>
<dbReference type="AlphaFoldDB" id="A0A829HD29"/>
<evidence type="ECO:0000256" key="1">
    <source>
        <dbReference type="SAM" id="Phobius"/>
    </source>
</evidence>
<protein>
    <submittedName>
        <fullName evidence="2">Uncharacterized protein</fullName>
    </submittedName>
</protein>
<name>A0A829HD29_9GAMM</name>